<evidence type="ECO:0000313" key="1">
    <source>
        <dbReference type="EMBL" id="ENW21931.1"/>
    </source>
</evidence>
<dbReference type="HOGENOM" id="CLU_3228243_0_0_6"/>
<organism evidence="1 2">
    <name type="scientific">Acinetobacter haemolyticus CIP 64.3 = MTCC 9819</name>
    <dbReference type="NCBI Taxonomy" id="1217659"/>
    <lineage>
        <taxon>Bacteria</taxon>
        <taxon>Pseudomonadati</taxon>
        <taxon>Pseudomonadota</taxon>
        <taxon>Gammaproteobacteria</taxon>
        <taxon>Moraxellales</taxon>
        <taxon>Moraxellaceae</taxon>
        <taxon>Acinetobacter</taxon>
    </lineage>
</organism>
<dbReference type="AlphaFoldDB" id="N9GXH3"/>
<dbReference type="Proteomes" id="UP000017667">
    <property type="component" value="Unassembled WGS sequence"/>
</dbReference>
<gene>
    <name evidence="1" type="ORF">F927_00034</name>
</gene>
<keyword evidence="2" id="KW-1185">Reference proteome</keyword>
<dbReference type="PATRIC" id="fig|1217659.3.peg.33"/>
<dbReference type="EMBL" id="APQQ01000003">
    <property type="protein sequence ID" value="ENW21931.1"/>
    <property type="molecule type" value="Genomic_DNA"/>
</dbReference>
<accession>N9GXH3</accession>
<name>N9GXH3_ACIHA</name>
<evidence type="ECO:0000313" key="2">
    <source>
        <dbReference type="Proteomes" id="UP000017667"/>
    </source>
</evidence>
<comment type="caution">
    <text evidence="1">The sequence shown here is derived from an EMBL/GenBank/DDBJ whole genome shotgun (WGS) entry which is preliminary data.</text>
</comment>
<sequence>MHGFNTDYFFILATLDRTEKFTTEKMNGKANATQNVRSDVTTR</sequence>
<reference evidence="1 2" key="1">
    <citation type="submission" date="2013-02" db="EMBL/GenBank/DDBJ databases">
        <title>The Genome Sequence of Acinetobacter haemolyticus CIP 64.3.</title>
        <authorList>
            <consortium name="The Broad Institute Genome Sequencing Platform"/>
            <consortium name="The Broad Institute Genome Sequencing Center for Infectious Disease"/>
            <person name="Cerqueira G."/>
            <person name="Feldgarden M."/>
            <person name="Courvalin P."/>
            <person name="Perichon B."/>
            <person name="Grillot-Courvalin C."/>
            <person name="Clermont D."/>
            <person name="Rocha E."/>
            <person name="Yoon E.-J."/>
            <person name="Nemec A."/>
            <person name="Walker B."/>
            <person name="Young S.K."/>
            <person name="Zeng Q."/>
            <person name="Gargeya S."/>
            <person name="Fitzgerald M."/>
            <person name="Haas B."/>
            <person name="Abouelleil A."/>
            <person name="Alvarado L."/>
            <person name="Arachchi H.M."/>
            <person name="Berlin A.M."/>
            <person name="Chapman S.B."/>
            <person name="Dewar J."/>
            <person name="Goldberg J."/>
            <person name="Griggs A."/>
            <person name="Gujja S."/>
            <person name="Hansen M."/>
            <person name="Howarth C."/>
            <person name="Imamovic A."/>
            <person name="Larimer J."/>
            <person name="McCowan C."/>
            <person name="Murphy C."/>
            <person name="Neiman D."/>
            <person name="Pearson M."/>
            <person name="Priest M."/>
            <person name="Roberts A."/>
            <person name="Saif S."/>
            <person name="Shea T."/>
            <person name="Sisk P."/>
            <person name="Sykes S."/>
            <person name="Wortman J."/>
            <person name="Nusbaum C."/>
            <person name="Birren B."/>
        </authorList>
    </citation>
    <scope>NUCLEOTIDE SEQUENCE [LARGE SCALE GENOMIC DNA]</scope>
    <source>
        <strain evidence="1 2">CIP 64.3</strain>
    </source>
</reference>
<protein>
    <submittedName>
        <fullName evidence="1">Uncharacterized protein</fullName>
    </submittedName>
</protein>
<proteinExistence type="predicted"/>